<organism evidence="1 2">
    <name type="scientific">Trifolium pratense</name>
    <name type="common">Red clover</name>
    <dbReference type="NCBI Taxonomy" id="57577"/>
    <lineage>
        <taxon>Eukaryota</taxon>
        <taxon>Viridiplantae</taxon>
        <taxon>Streptophyta</taxon>
        <taxon>Embryophyta</taxon>
        <taxon>Tracheophyta</taxon>
        <taxon>Spermatophyta</taxon>
        <taxon>Magnoliopsida</taxon>
        <taxon>eudicotyledons</taxon>
        <taxon>Gunneridae</taxon>
        <taxon>Pentapetalae</taxon>
        <taxon>rosids</taxon>
        <taxon>fabids</taxon>
        <taxon>Fabales</taxon>
        <taxon>Fabaceae</taxon>
        <taxon>Papilionoideae</taxon>
        <taxon>50 kb inversion clade</taxon>
        <taxon>NPAAA clade</taxon>
        <taxon>Hologalegina</taxon>
        <taxon>IRL clade</taxon>
        <taxon>Trifolieae</taxon>
        <taxon>Trifolium</taxon>
    </lineage>
</organism>
<comment type="caution">
    <text evidence="1">The sequence shown here is derived from an EMBL/GenBank/DDBJ whole genome shotgun (WGS) entry which is preliminary data.</text>
</comment>
<protein>
    <submittedName>
        <fullName evidence="1">Uncharacterized protein</fullName>
    </submittedName>
</protein>
<sequence length="278" mass="31907">MGGNNSRLINQSGSGDALPAKFRPLLRQRIEEFRNRRNARREESAMSKKELLKDDDRSSNARSSNANETLEETRLHKDEKTTTCVPVEKLSQVAPLLVYESQNGKEEEEEPKGHKDHVEKKIAAIKSALLEDENKHDNENEDEDENEDDIGRLIGPRSPSFRIYCIEAEERKEKELCDTDTHVVSEYPDEKENQDNDVHRKSLSTNSDESVTSESENSDYSNEVVKTETTPKKKGHHKRKKLEAIKKNLLNVKNIQKNRMNRMMTCTGGNNDRNSLIM</sequence>
<dbReference type="Proteomes" id="UP001177021">
    <property type="component" value="Unassembled WGS sequence"/>
</dbReference>
<dbReference type="EMBL" id="CASHSV030000024">
    <property type="protein sequence ID" value="CAJ2641276.1"/>
    <property type="molecule type" value="Genomic_DNA"/>
</dbReference>
<gene>
    <name evidence="1" type="ORF">MILVUS5_LOCUS10957</name>
</gene>
<accession>A0ACB0JAL6</accession>
<name>A0ACB0JAL6_TRIPR</name>
<reference evidence="1" key="1">
    <citation type="submission" date="2023-10" db="EMBL/GenBank/DDBJ databases">
        <authorList>
            <person name="Rodriguez Cubillos JULIANA M."/>
            <person name="De Vega J."/>
        </authorList>
    </citation>
    <scope>NUCLEOTIDE SEQUENCE</scope>
</reference>
<keyword evidence="2" id="KW-1185">Reference proteome</keyword>
<evidence type="ECO:0000313" key="2">
    <source>
        <dbReference type="Proteomes" id="UP001177021"/>
    </source>
</evidence>
<evidence type="ECO:0000313" key="1">
    <source>
        <dbReference type="EMBL" id="CAJ2641276.1"/>
    </source>
</evidence>
<proteinExistence type="predicted"/>